<protein>
    <submittedName>
        <fullName evidence="1">Transposase</fullName>
    </submittedName>
</protein>
<comment type="caution">
    <text evidence="1">The sequence shown here is derived from an EMBL/GenBank/DDBJ whole genome shotgun (WGS) entry which is preliminary data.</text>
</comment>
<dbReference type="GO" id="GO:0004803">
    <property type="term" value="F:transposase activity"/>
    <property type="evidence" value="ECO:0007669"/>
    <property type="project" value="InterPro"/>
</dbReference>
<dbReference type="GO" id="GO:0006313">
    <property type="term" value="P:DNA transposition"/>
    <property type="evidence" value="ECO:0007669"/>
    <property type="project" value="InterPro"/>
</dbReference>
<dbReference type="SUPFAM" id="SSF46689">
    <property type="entry name" value="Homeodomain-like"/>
    <property type="match status" value="1"/>
</dbReference>
<dbReference type="GO" id="GO:0003677">
    <property type="term" value="F:DNA binding"/>
    <property type="evidence" value="ECO:0007669"/>
    <property type="project" value="InterPro"/>
</dbReference>
<evidence type="ECO:0000313" key="2">
    <source>
        <dbReference type="Proteomes" id="UP000225997"/>
    </source>
</evidence>
<organism evidence="1 2">
    <name type="scientific">Bacillus toyonensis</name>
    <dbReference type="NCBI Taxonomy" id="155322"/>
    <lineage>
        <taxon>Bacteria</taxon>
        <taxon>Bacillati</taxon>
        <taxon>Bacillota</taxon>
        <taxon>Bacilli</taxon>
        <taxon>Bacillales</taxon>
        <taxon>Bacillaceae</taxon>
        <taxon>Bacillus</taxon>
        <taxon>Bacillus cereus group</taxon>
    </lineage>
</organism>
<reference evidence="1 2" key="1">
    <citation type="submission" date="2017-09" db="EMBL/GenBank/DDBJ databases">
        <title>Large-scale bioinformatics analysis of Bacillus genomes uncovers conserved roles of natural products in bacterial physiology.</title>
        <authorList>
            <consortium name="Agbiome Team Llc"/>
            <person name="Bleich R.M."/>
            <person name="Grubbs K.J."/>
            <person name="Santa Maria K.C."/>
            <person name="Allen S.E."/>
            <person name="Farag S."/>
            <person name="Shank E.A."/>
            <person name="Bowers A."/>
        </authorList>
    </citation>
    <scope>NUCLEOTIDE SEQUENCE [LARGE SCALE GENOMIC DNA]</scope>
    <source>
        <strain evidence="1 2">AFS044250</strain>
    </source>
</reference>
<evidence type="ECO:0000313" key="1">
    <source>
        <dbReference type="EMBL" id="PHD63342.1"/>
    </source>
</evidence>
<sequence length="84" mass="10094">MTNKKYDEHFKKEIVKLHIEGKSVMDLSIEYKISPTSIYKWIKLYSKQQVIVTPKQFNEVYRENKKLRQEVEILKQAMSIMTAK</sequence>
<name>A0A2C4QFY5_9BACI</name>
<dbReference type="EMBL" id="NUSQ01000151">
    <property type="protein sequence ID" value="PHD63342.1"/>
    <property type="molecule type" value="Genomic_DNA"/>
</dbReference>
<dbReference type="AlphaFoldDB" id="A0A2C4QFY5"/>
<accession>A0A2C4QFY5</accession>
<gene>
    <name evidence="1" type="ORF">COF40_25265</name>
</gene>
<dbReference type="Proteomes" id="UP000225997">
    <property type="component" value="Unassembled WGS sequence"/>
</dbReference>
<dbReference type="Pfam" id="PF01527">
    <property type="entry name" value="HTH_Tnp_1"/>
    <property type="match status" value="1"/>
</dbReference>
<dbReference type="InterPro" id="IPR009057">
    <property type="entry name" value="Homeodomain-like_sf"/>
</dbReference>
<proteinExistence type="predicted"/>
<dbReference type="RefSeq" id="WP_100062242.1">
    <property type="nucleotide sequence ID" value="NZ_NUSQ01000151.1"/>
</dbReference>
<dbReference type="InterPro" id="IPR002514">
    <property type="entry name" value="Transposase_8"/>
</dbReference>